<keyword evidence="4" id="KW-1133">Transmembrane helix</keyword>
<feature type="transmembrane region" description="Helical" evidence="4">
    <location>
        <begin position="39"/>
        <end position="62"/>
    </location>
</feature>
<keyword evidence="1 3" id="KW-0547">Nucleotide-binding</keyword>
<feature type="binding site" evidence="3">
    <location>
        <begin position="241"/>
        <end position="248"/>
    </location>
    <ligand>
        <name>ATP</name>
        <dbReference type="ChEBI" id="CHEBI:30616"/>
    </ligand>
</feature>
<dbReference type="AlphaFoldDB" id="A0A1H1XQ50"/>
<feature type="transmembrane region" description="Helical" evidence="4">
    <location>
        <begin position="68"/>
        <end position="88"/>
    </location>
</feature>
<proteinExistence type="predicted"/>
<gene>
    <name evidence="6" type="ORF">SAMN04488543_3064</name>
</gene>
<keyword evidence="7" id="KW-1185">Reference proteome</keyword>
<evidence type="ECO:0000256" key="2">
    <source>
        <dbReference type="ARBA" id="ARBA00022840"/>
    </source>
</evidence>
<dbReference type="InterPro" id="IPR003593">
    <property type="entry name" value="AAA+_ATPase"/>
</dbReference>
<dbReference type="GO" id="GO:0005524">
    <property type="term" value="F:ATP binding"/>
    <property type="evidence" value="ECO:0007669"/>
    <property type="project" value="UniProtKB-UniRule"/>
</dbReference>
<keyword evidence="4" id="KW-0812">Transmembrane</keyword>
<keyword evidence="2 3" id="KW-0067">ATP-binding</keyword>
<dbReference type="SUPFAM" id="SSF52540">
    <property type="entry name" value="P-loop containing nucleoside triphosphate hydrolases"/>
    <property type="match status" value="1"/>
</dbReference>
<dbReference type="InterPro" id="IPR027417">
    <property type="entry name" value="P-loop_NTPase"/>
</dbReference>
<dbReference type="InterPro" id="IPR002543">
    <property type="entry name" value="FtsK_dom"/>
</dbReference>
<organism evidence="6 7">
    <name type="scientific">Friedmanniella luteola</name>
    <dbReference type="NCBI Taxonomy" id="546871"/>
    <lineage>
        <taxon>Bacteria</taxon>
        <taxon>Bacillati</taxon>
        <taxon>Actinomycetota</taxon>
        <taxon>Actinomycetes</taxon>
        <taxon>Propionibacteriales</taxon>
        <taxon>Nocardioidaceae</taxon>
        <taxon>Friedmanniella</taxon>
    </lineage>
</organism>
<dbReference type="PROSITE" id="PS50901">
    <property type="entry name" value="FTSK"/>
    <property type="match status" value="1"/>
</dbReference>
<dbReference type="PANTHER" id="PTHR22683:SF41">
    <property type="entry name" value="DNA TRANSLOCASE FTSK"/>
    <property type="match status" value="1"/>
</dbReference>
<name>A0A1H1XQ50_9ACTN</name>
<dbReference type="Gene3D" id="3.40.50.300">
    <property type="entry name" value="P-loop containing nucleotide triphosphate hydrolases"/>
    <property type="match status" value="1"/>
</dbReference>
<evidence type="ECO:0000259" key="5">
    <source>
        <dbReference type="PROSITE" id="PS50901"/>
    </source>
</evidence>
<evidence type="ECO:0000256" key="3">
    <source>
        <dbReference type="PROSITE-ProRule" id="PRU00289"/>
    </source>
</evidence>
<dbReference type="InterPro" id="IPR050206">
    <property type="entry name" value="FtsK/SpoIIIE/SftA"/>
</dbReference>
<evidence type="ECO:0000256" key="1">
    <source>
        <dbReference type="ARBA" id="ARBA00022741"/>
    </source>
</evidence>
<dbReference type="Proteomes" id="UP000199092">
    <property type="component" value="Chromosome I"/>
</dbReference>
<dbReference type="Pfam" id="PF01580">
    <property type="entry name" value="FtsK_SpoIIIE"/>
    <property type="match status" value="1"/>
</dbReference>
<evidence type="ECO:0000313" key="7">
    <source>
        <dbReference type="Proteomes" id="UP000199092"/>
    </source>
</evidence>
<keyword evidence="4" id="KW-0472">Membrane</keyword>
<dbReference type="PANTHER" id="PTHR22683">
    <property type="entry name" value="SPORULATION PROTEIN RELATED"/>
    <property type="match status" value="1"/>
</dbReference>
<dbReference type="STRING" id="546871.SAMN04488543_3064"/>
<dbReference type="EMBL" id="LT629749">
    <property type="protein sequence ID" value="SDT11340.1"/>
    <property type="molecule type" value="Genomic_DNA"/>
</dbReference>
<dbReference type="GO" id="GO:0003677">
    <property type="term" value="F:DNA binding"/>
    <property type="evidence" value="ECO:0007669"/>
    <property type="project" value="InterPro"/>
</dbReference>
<dbReference type="SMART" id="SM00382">
    <property type="entry name" value="AAA"/>
    <property type="match status" value="1"/>
</dbReference>
<evidence type="ECO:0000313" key="6">
    <source>
        <dbReference type="EMBL" id="SDT11340.1"/>
    </source>
</evidence>
<reference evidence="6 7" key="1">
    <citation type="submission" date="2016-10" db="EMBL/GenBank/DDBJ databases">
        <authorList>
            <person name="de Groot N.N."/>
        </authorList>
    </citation>
    <scope>NUCLEOTIDE SEQUENCE [LARGE SCALE GENOMIC DNA]</scope>
    <source>
        <strain evidence="6 7">DSM 21741</strain>
    </source>
</reference>
<evidence type="ECO:0000256" key="4">
    <source>
        <dbReference type="SAM" id="Phobius"/>
    </source>
</evidence>
<protein>
    <submittedName>
        <fullName evidence="6">DNA segregation ATPase FtsK/SpoIIIE, S-DNA-T family</fullName>
    </submittedName>
</protein>
<sequence length="477" mass="51230">MAGLSSARSDQPIQVRTPAVRVSAGLVASGWLLRRLWRLVVVTAATPAALGGLVLVVVGVLLWSASPLLLLGAVGVLALLLLVGRLLWPQRWLIWLRLPVRSWWRGWFVYRHRWAAAMDTAGLTTSWRGTLWNPTVLTVTSTLSVDRVRVRMLPGQTVEDYAAVSDRLAQTFGATAVRVHSVPQRPHHVEVCLLTADPLTQVVEPLPIEDQVLTAGLPLALAEDGRTWRLQLVGSHVLVVGATGAGKGSVIWSLLLHLAPLIRSGLVNVWAVDPKGGMELAGGRSLFARFAHGDSDAAAGYEATFAEVLEDAVALMRRRQDRLRGVTRLHQPSTSEPLVVLVVDELAALTGWVTDRTAKKRIEAALGLLLSQGRAVGVVVVGAVQDPRKDVLPMRDLFPTRIALRLNEAEQVNLVLGPGARNRGAQADLIPDSLPGVGYVTVDGSAEPVRVRFSNVTDQDIAQLAAPALQLLPGGAA</sequence>
<accession>A0A1H1XQ50</accession>
<dbReference type="OrthoDB" id="3217500at2"/>
<feature type="domain" description="FtsK" evidence="5">
    <location>
        <begin position="216"/>
        <end position="413"/>
    </location>
</feature>